<evidence type="ECO:0008006" key="3">
    <source>
        <dbReference type="Google" id="ProtNLM"/>
    </source>
</evidence>
<dbReference type="AlphaFoldDB" id="A0AAN0RFL7"/>
<dbReference type="Proteomes" id="UP000019438">
    <property type="component" value="Chromosome"/>
</dbReference>
<reference evidence="2" key="1">
    <citation type="submission" date="2012-06" db="EMBL/GenBank/DDBJ databases">
        <title>Genome analysis of multiple Granulibacter bethesdensis isolates demonstrates substantial genome diversity.</title>
        <authorList>
            <person name="Greenberg D.E."/>
            <person name="Porcella S.F."/>
            <person name="Zarember K."/>
            <person name="Zelazny A.M."/>
            <person name="Bruno D."/>
            <person name="Martens C."/>
            <person name="Barbian K.D."/>
            <person name="Jaske E."/>
            <person name="Holland S.M."/>
        </authorList>
    </citation>
    <scope>NUCLEOTIDE SEQUENCE [LARGE SCALE GENOMIC DNA]</scope>
    <source>
        <strain evidence="2">CGDNIH3</strain>
    </source>
</reference>
<dbReference type="Gene3D" id="3.30.450.40">
    <property type="match status" value="1"/>
</dbReference>
<evidence type="ECO:0000313" key="1">
    <source>
        <dbReference type="EMBL" id="AHJ63953.1"/>
    </source>
</evidence>
<sequence>MDSDRIDAFLRAHPDWLAARPDLYASLSPPRRVHGDTLADHMQARIDAERVRCEVACNAARDILQASRASACLTTRIQRSVLALLRASDAMDCILQELPSLLGIEYTHLYYPTFSTLLTPMVCERAGVEPMTRSAMSALLGDKDVHIRSLTIPDLALHQETAPLIRQDALLLLPRTSSASPWLMVLAARNREDLTAPNARQALRFLAEATAAALDRDSAVQTDQHWQ</sequence>
<organism evidence="1 2">
    <name type="scientific">Granulibacter bethesdensis</name>
    <dbReference type="NCBI Taxonomy" id="364410"/>
    <lineage>
        <taxon>Bacteria</taxon>
        <taxon>Pseudomonadati</taxon>
        <taxon>Pseudomonadota</taxon>
        <taxon>Alphaproteobacteria</taxon>
        <taxon>Acetobacterales</taxon>
        <taxon>Acetobacteraceae</taxon>
        <taxon>Granulibacter</taxon>
    </lineage>
</organism>
<dbReference type="EMBL" id="CP003181">
    <property type="protein sequence ID" value="AHJ63953.1"/>
    <property type="molecule type" value="Genomic_DNA"/>
</dbReference>
<gene>
    <name evidence="1" type="ORF">GbCGDNIH3_2061</name>
</gene>
<evidence type="ECO:0000313" key="2">
    <source>
        <dbReference type="Proteomes" id="UP000019438"/>
    </source>
</evidence>
<dbReference type="KEGG" id="gbc:GbCGDNIH3_2061"/>
<proteinExistence type="predicted"/>
<dbReference type="InterPro" id="IPR029016">
    <property type="entry name" value="GAF-like_dom_sf"/>
</dbReference>
<protein>
    <recommendedName>
        <fullName evidence="3">DUF484 family protein</fullName>
    </recommendedName>
</protein>
<name>A0AAN0RFL7_9PROT</name>
<accession>A0AAN0RFL7</accession>
<dbReference type="RefSeq" id="WP_025287377.1">
    <property type="nucleotide sequence ID" value="NZ_CP003181.2"/>
</dbReference>